<accession>A0ABP8CLR4</accession>
<dbReference type="CDD" id="cd04301">
    <property type="entry name" value="NAT_SF"/>
    <property type="match status" value="1"/>
</dbReference>
<gene>
    <name evidence="2" type="ORF">GCM10022292_04200</name>
</gene>
<name>A0ABP8CLR4_9FLAO</name>
<dbReference type="InterPro" id="IPR000182">
    <property type="entry name" value="GNAT_dom"/>
</dbReference>
<comment type="caution">
    <text evidence="2">The sequence shown here is derived from an EMBL/GenBank/DDBJ whole genome shotgun (WGS) entry which is preliminary data.</text>
</comment>
<evidence type="ECO:0000313" key="2">
    <source>
        <dbReference type="EMBL" id="GAA4240679.1"/>
    </source>
</evidence>
<dbReference type="PROSITE" id="PS51186">
    <property type="entry name" value="GNAT"/>
    <property type="match status" value="1"/>
</dbReference>
<feature type="domain" description="N-acetyltransferase" evidence="1">
    <location>
        <begin position="3"/>
        <end position="141"/>
    </location>
</feature>
<dbReference type="InterPro" id="IPR016181">
    <property type="entry name" value="Acyl_CoA_acyltransferase"/>
</dbReference>
<dbReference type="RefSeq" id="WP_334467544.1">
    <property type="nucleotide sequence ID" value="NZ_BAABCB010000002.1"/>
</dbReference>
<protein>
    <recommendedName>
        <fullName evidence="1">N-acetyltransferase domain-containing protein</fullName>
    </recommendedName>
</protein>
<organism evidence="2 3">
    <name type="scientific">Winogradskyella damuponensis</name>
    <dbReference type="NCBI Taxonomy" id="943939"/>
    <lineage>
        <taxon>Bacteria</taxon>
        <taxon>Pseudomonadati</taxon>
        <taxon>Bacteroidota</taxon>
        <taxon>Flavobacteriia</taxon>
        <taxon>Flavobacteriales</taxon>
        <taxon>Flavobacteriaceae</taxon>
        <taxon>Winogradskyella</taxon>
    </lineage>
</organism>
<dbReference type="EMBL" id="BAABCB010000002">
    <property type="protein sequence ID" value="GAA4240679.1"/>
    <property type="molecule type" value="Genomic_DNA"/>
</dbReference>
<dbReference type="Proteomes" id="UP001501682">
    <property type="component" value="Unassembled WGS sequence"/>
</dbReference>
<proteinExistence type="predicted"/>
<sequence>MKYEFKIISNKKIDQIIPLVYELNNAKISMDVLKSRFNEIKQQNYQCAGVFVENELIAITGLWFSTRHYIGKSVELDHVYIKPEYRNNGLGKQFMGWINNYVREQGCNSMELNTYVQNYASHKFYYNEGYEILGYHFLKKI</sequence>
<reference evidence="3" key="1">
    <citation type="journal article" date="2019" name="Int. J. Syst. Evol. Microbiol.">
        <title>The Global Catalogue of Microorganisms (GCM) 10K type strain sequencing project: providing services to taxonomists for standard genome sequencing and annotation.</title>
        <authorList>
            <consortium name="The Broad Institute Genomics Platform"/>
            <consortium name="The Broad Institute Genome Sequencing Center for Infectious Disease"/>
            <person name="Wu L."/>
            <person name="Ma J."/>
        </authorList>
    </citation>
    <scope>NUCLEOTIDE SEQUENCE [LARGE SCALE GENOMIC DNA]</scope>
    <source>
        <strain evidence="3">JCM 17633</strain>
    </source>
</reference>
<dbReference type="Pfam" id="PF00583">
    <property type="entry name" value="Acetyltransf_1"/>
    <property type="match status" value="1"/>
</dbReference>
<evidence type="ECO:0000259" key="1">
    <source>
        <dbReference type="PROSITE" id="PS51186"/>
    </source>
</evidence>
<evidence type="ECO:0000313" key="3">
    <source>
        <dbReference type="Proteomes" id="UP001501682"/>
    </source>
</evidence>
<dbReference type="Gene3D" id="3.40.630.30">
    <property type="match status" value="1"/>
</dbReference>
<keyword evidence="3" id="KW-1185">Reference proteome</keyword>
<dbReference type="SUPFAM" id="SSF55729">
    <property type="entry name" value="Acyl-CoA N-acyltransferases (Nat)"/>
    <property type="match status" value="1"/>
</dbReference>